<name>A0A9Q0B2A5_9PEZI</name>
<reference evidence="2" key="1">
    <citation type="submission" date="2019-01" db="EMBL/GenBank/DDBJ databases">
        <title>Colletotrichum abscissum LGMF1257.</title>
        <authorList>
            <person name="Baroncelli R."/>
        </authorList>
    </citation>
    <scope>NUCLEOTIDE SEQUENCE</scope>
    <source>
        <strain evidence="2">Ca142</strain>
    </source>
</reference>
<accession>A0A9Q0B2A5</accession>
<evidence type="ECO:0000313" key="3">
    <source>
        <dbReference type="Proteomes" id="UP001056436"/>
    </source>
</evidence>
<organism evidence="2 3">
    <name type="scientific">Colletotrichum abscissum</name>
    <dbReference type="NCBI Taxonomy" id="1671311"/>
    <lineage>
        <taxon>Eukaryota</taxon>
        <taxon>Fungi</taxon>
        <taxon>Dikarya</taxon>
        <taxon>Ascomycota</taxon>
        <taxon>Pezizomycotina</taxon>
        <taxon>Sordariomycetes</taxon>
        <taxon>Hypocreomycetidae</taxon>
        <taxon>Glomerellales</taxon>
        <taxon>Glomerellaceae</taxon>
        <taxon>Colletotrichum</taxon>
        <taxon>Colletotrichum acutatum species complex</taxon>
    </lineage>
</organism>
<proteinExistence type="predicted"/>
<sequence>MWTRYNSAYSMTPLLRQSIFSITFRYTNSISIDNTDPIVVGVVRRPRPPPRYTAYEHTHSHHHNPFQSRSSSSASSLSFLVMNAVNGLAYTEHGTTTRGRSGTH</sequence>
<gene>
    <name evidence="2" type="ORF">CABS02_10385</name>
</gene>
<dbReference type="EMBL" id="SDAQ01000077">
    <property type="protein sequence ID" value="KAI3542544.1"/>
    <property type="molecule type" value="Genomic_DNA"/>
</dbReference>
<comment type="caution">
    <text evidence="2">The sequence shown here is derived from an EMBL/GenBank/DDBJ whole genome shotgun (WGS) entry which is preliminary data.</text>
</comment>
<dbReference type="AlphaFoldDB" id="A0A9Q0B2A5"/>
<keyword evidence="3" id="KW-1185">Reference proteome</keyword>
<evidence type="ECO:0000313" key="2">
    <source>
        <dbReference type="EMBL" id="KAI3542544.1"/>
    </source>
</evidence>
<evidence type="ECO:0000256" key="1">
    <source>
        <dbReference type="SAM" id="MobiDB-lite"/>
    </source>
</evidence>
<dbReference type="Proteomes" id="UP001056436">
    <property type="component" value="Unassembled WGS sequence"/>
</dbReference>
<feature type="region of interest" description="Disordered" evidence="1">
    <location>
        <begin position="43"/>
        <end position="71"/>
    </location>
</feature>
<protein>
    <submittedName>
        <fullName evidence="2">Uncharacterized protein</fullName>
    </submittedName>
</protein>